<reference evidence="3 4" key="1">
    <citation type="journal article" date="2022" name="Nat. Plants">
        <title>Genomes of leafy and leafless Platanthera orchids illuminate the evolution of mycoheterotrophy.</title>
        <authorList>
            <person name="Li M.H."/>
            <person name="Liu K.W."/>
            <person name="Li Z."/>
            <person name="Lu H.C."/>
            <person name="Ye Q.L."/>
            <person name="Zhang D."/>
            <person name="Wang J.Y."/>
            <person name="Li Y.F."/>
            <person name="Zhong Z.M."/>
            <person name="Liu X."/>
            <person name="Yu X."/>
            <person name="Liu D.K."/>
            <person name="Tu X.D."/>
            <person name="Liu B."/>
            <person name="Hao Y."/>
            <person name="Liao X.Y."/>
            <person name="Jiang Y.T."/>
            <person name="Sun W.H."/>
            <person name="Chen J."/>
            <person name="Chen Y.Q."/>
            <person name="Ai Y."/>
            <person name="Zhai J.W."/>
            <person name="Wu S.S."/>
            <person name="Zhou Z."/>
            <person name="Hsiao Y.Y."/>
            <person name="Wu W.L."/>
            <person name="Chen Y.Y."/>
            <person name="Lin Y.F."/>
            <person name="Hsu J.L."/>
            <person name="Li C.Y."/>
            <person name="Wang Z.W."/>
            <person name="Zhao X."/>
            <person name="Zhong W.Y."/>
            <person name="Ma X.K."/>
            <person name="Ma L."/>
            <person name="Huang J."/>
            <person name="Chen G.Z."/>
            <person name="Huang M.Z."/>
            <person name="Huang L."/>
            <person name="Peng D.H."/>
            <person name="Luo Y.B."/>
            <person name="Zou S.Q."/>
            <person name="Chen S.P."/>
            <person name="Lan S."/>
            <person name="Tsai W.C."/>
            <person name="Van de Peer Y."/>
            <person name="Liu Z.J."/>
        </authorList>
    </citation>
    <scope>NUCLEOTIDE SEQUENCE [LARGE SCALE GENOMIC DNA]</scope>
    <source>
        <strain evidence="3">Lor287</strain>
    </source>
</reference>
<dbReference type="SUPFAM" id="SSF51905">
    <property type="entry name" value="FAD/NAD(P)-binding domain"/>
    <property type="match status" value="1"/>
</dbReference>
<dbReference type="InterPro" id="IPR051871">
    <property type="entry name" value="GMC_Oxidoreductase-Related"/>
</dbReference>
<evidence type="ECO:0000313" key="4">
    <source>
        <dbReference type="Proteomes" id="UP001418222"/>
    </source>
</evidence>
<dbReference type="Pfam" id="PF05199">
    <property type="entry name" value="GMC_oxred_C"/>
    <property type="match status" value="1"/>
</dbReference>
<dbReference type="Gene3D" id="3.30.410.40">
    <property type="match status" value="1"/>
</dbReference>
<proteinExistence type="predicted"/>
<dbReference type="Pfam" id="PF00732">
    <property type="entry name" value="GMC_oxred_N"/>
    <property type="match status" value="1"/>
</dbReference>
<dbReference type="PANTHER" id="PTHR45968:SF3">
    <property type="entry name" value="OS04G0573100 PROTEIN"/>
    <property type="match status" value="1"/>
</dbReference>
<dbReference type="GO" id="GO:0016614">
    <property type="term" value="F:oxidoreductase activity, acting on CH-OH group of donors"/>
    <property type="evidence" value="ECO:0007669"/>
    <property type="project" value="InterPro"/>
</dbReference>
<dbReference type="EMBL" id="JBBWWQ010000001">
    <property type="protein sequence ID" value="KAK8957813.1"/>
    <property type="molecule type" value="Genomic_DNA"/>
</dbReference>
<dbReference type="InterPro" id="IPR000172">
    <property type="entry name" value="GMC_OxRdtase_N"/>
</dbReference>
<protein>
    <submittedName>
        <fullName evidence="3">Protein HOTHEAD</fullName>
    </submittedName>
</protein>
<dbReference type="InterPro" id="IPR007867">
    <property type="entry name" value="GMC_OxRtase_C"/>
</dbReference>
<evidence type="ECO:0000313" key="3">
    <source>
        <dbReference type="EMBL" id="KAK8957813.1"/>
    </source>
</evidence>
<sequence>MEHIMDTREGSSEGTKVGGTIFDVNRKRHTAADLLERAYPTRLTVLLRATVDTIVWQDEGARAGRPKAIGVEYMDGEGRRKSAYLKEGDGGEVILAAGALGSPQLLMLSGVGPREELEKVGVRVMLEQPMVGLGMADNPMNAVFVPSPSPVEVSLIQVVGITRFGSYVEAASGHLFASPSGGGGAAFKNFGMFSPQTGQLSTVPPKQRTSEAIALAVEAMNSLEPLAFRGGVIIEKVAGPLSTGYLRLNTSNPDDNPSVTFNYFQHPLDLRRCVDGIKTIERVIESPAFAMFRYRNASFEDLLNMTANFPMNLLPKNDNDTQSLEQFCKDTVMTIWHYHGGCQVARVVDHDYRVIGVDALRVIDGSTFHRSPGTNPQATVMMLGRYAVN</sequence>
<accession>A0AAP0GG13</accession>
<dbReference type="GO" id="GO:0050660">
    <property type="term" value="F:flavin adenine dinucleotide binding"/>
    <property type="evidence" value="ECO:0007669"/>
    <property type="project" value="InterPro"/>
</dbReference>
<organism evidence="3 4">
    <name type="scientific">Platanthera zijinensis</name>
    <dbReference type="NCBI Taxonomy" id="2320716"/>
    <lineage>
        <taxon>Eukaryota</taxon>
        <taxon>Viridiplantae</taxon>
        <taxon>Streptophyta</taxon>
        <taxon>Embryophyta</taxon>
        <taxon>Tracheophyta</taxon>
        <taxon>Spermatophyta</taxon>
        <taxon>Magnoliopsida</taxon>
        <taxon>Liliopsida</taxon>
        <taxon>Asparagales</taxon>
        <taxon>Orchidaceae</taxon>
        <taxon>Orchidoideae</taxon>
        <taxon>Orchideae</taxon>
        <taxon>Orchidinae</taxon>
        <taxon>Platanthera</taxon>
    </lineage>
</organism>
<keyword evidence="1" id="KW-0732">Signal</keyword>
<feature type="domain" description="Glucose-methanol-choline oxidoreductase N-terminal" evidence="2">
    <location>
        <begin position="98"/>
        <end position="112"/>
    </location>
</feature>
<dbReference type="Gene3D" id="3.50.50.60">
    <property type="entry name" value="FAD/NAD(P)-binding domain"/>
    <property type="match status" value="1"/>
</dbReference>
<dbReference type="AlphaFoldDB" id="A0AAP0GG13"/>
<dbReference type="PROSITE" id="PS00624">
    <property type="entry name" value="GMC_OXRED_2"/>
    <property type="match status" value="1"/>
</dbReference>
<evidence type="ECO:0000259" key="2">
    <source>
        <dbReference type="PROSITE" id="PS00624"/>
    </source>
</evidence>
<dbReference type="InterPro" id="IPR036188">
    <property type="entry name" value="FAD/NAD-bd_sf"/>
</dbReference>
<name>A0AAP0GG13_9ASPA</name>
<dbReference type="Proteomes" id="UP001418222">
    <property type="component" value="Unassembled WGS sequence"/>
</dbReference>
<evidence type="ECO:0000256" key="1">
    <source>
        <dbReference type="ARBA" id="ARBA00022729"/>
    </source>
</evidence>
<gene>
    <name evidence="3" type="primary">HTH</name>
    <name evidence="3" type="ORF">KSP39_PZI001034</name>
</gene>
<dbReference type="SUPFAM" id="SSF54373">
    <property type="entry name" value="FAD-linked reductases, C-terminal domain"/>
    <property type="match status" value="1"/>
</dbReference>
<keyword evidence="4" id="KW-1185">Reference proteome</keyword>
<dbReference type="PANTHER" id="PTHR45968">
    <property type="entry name" value="OSJNBA0019K04.7 PROTEIN"/>
    <property type="match status" value="1"/>
</dbReference>
<comment type="caution">
    <text evidence="3">The sequence shown here is derived from an EMBL/GenBank/DDBJ whole genome shotgun (WGS) entry which is preliminary data.</text>
</comment>